<reference evidence="1 2" key="1">
    <citation type="journal article" date="2021" name="Commun. Biol.">
        <title>The genome of Shorea leprosula (Dipterocarpaceae) highlights the ecological relevance of drought in aseasonal tropical rainforests.</title>
        <authorList>
            <person name="Ng K.K.S."/>
            <person name="Kobayashi M.J."/>
            <person name="Fawcett J.A."/>
            <person name="Hatakeyama M."/>
            <person name="Paape T."/>
            <person name="Ng C.H."/>
            <person name="Ang C.C."/>
            <person name="Tnah L.H."/>
            <person name="Lee C.T."/>
            <person name="Nishiyama T."/>
            <person name="Sese J."/>
            <person name="O'Brien M.J."/>
            <person name="Copetti D."/>
            <person name="Mohd Noor M.I."/>
            <person name="Ong R.C."/>
            <person name="Putra M."/>
            <person name="Sireger I.Z."/>
            <person name="Indrioko S."/>
            <person name="Kosugi Y."/>
            <person name="Izuno A."/>
            <person name="Isagi Y."/>
            <person name="Lee S.L."/>
            <person name="Shimizu K.K."/>
        </authorList>
    </citation>
    <scope>NUCLEOTIDE SEQUENCE [LARGE SCALE GENOMIC DNA]</scope>
    <source>
        <strain evidence="1">214</strain>
    </source>
</reference>
<evidence type="ECO:0000313" key="1">
    <source>
        <dbReference type="EMBL" id="GKV05387.1"/>
    </source>
</evidence>
<organism evidence="1 2">
    <name type="scientific">Rubroshorea leprosula</name>
    <dbReference type="NCBI Taxonomy" id="152421"/>
    <lineage>
        <taxon>Eukaryota</taxon>
        <taxon>Viridiplantae</taxon>
        <taxon>Streptophyta</taxon>
        <taxon>Embryophyta</taxon>
        <taxon>Tracheophyta</taxon>
        <taxon>Spermatophyta</taxon>
        <taxon>Magnoliopsida</taxon>
        <taxon>eudicotyledons</taxon>
        <taxon>Gunneridae</taxon>
        <taxon>Pentapetalae</taxon>
        <taxon>rosids</taxon>
        <taxon>malvids</taxon>
        <taxon>Malvales</taxon>
        <taxon>Dipterocarpaceae</taxon>
        <taxon>Rubroshorea</taxon>
    </lineage>
</organism>
<name>A0AAV5IU79_9ROSI</name>
<proteinExistence type="predicted"/>
<accession>A0AAV5IU79</accession>
<protein>
    <submittedName>
        <fullName evidence="1">Uncharacterized protein</fullName>
    </submittedName>
</protein>
<dbReference type="Proteomes" id="UP001054252">
    <property type="component" value="Unassembled WGS sequence"/>
</dbReference>
<gene>
    <name evidence="1" type="ORF">SLEP1_g17406</name>
</gene>
<comment type="caution">
    <text evidence="1">The sequence shown here is derived from an EMBL/GenBank/DDBJ whole genome shotgun (WGS) entry which is preliminary data.</text>
</comment>
<dbReference type="AlphaFoldDB" id="A0AAV5IU79"/>
<dbReference type="EMBL" id="BPVZ01000023">
    <property type="protein sequence ID" value="GKV05387.1"/>
    <property type="molecule type" value="Genomic_DNA"/>
</dbReference>
<evidence type="ECO:0000313" key="2">
    <source>
        <dbReference type="Proteomes" id="UP001054252"/>
    </source>
</evidence>
<sequence length="130" mass="14857">MGEGFTYPVRTNFLEDVLEMTGHKLTSFNQMDDYGQDKVWKTQRQLTPCKRKNQITALVEDALNKSSFENYSSKACDSLACWMPDCIGFNLIEGVLCPICRKERPSAVLVFMTGWEDVSSLKAHPPFRRP</sequence>
<keyword evidence="2" id="KW-1185">Reference proteome</keyword>